<feature type="compositionally biased region" description="Low complexity" evidence="1">
    <location>
        <begin position="295"/>
        <end position="309"/>
    </location>
</feature>
<reference evidence="3" key="1">
    <citation type="submission" date="2020-03" db="EMBL/GenBank/DDBJ databases">
        <title>Site-based positive gene gene selection in Geosmithia morbida across the United States reveals a broad range of putative effectors and factors for local host and environmental adapation.</title>
        <authorList>
            <person name="Onufrak A."/>
            <person name="Murdoch R.W."/>
            <person name="Gazis R."/>
            <person name="Huff M."/>
            <person name="Staton M."/>
            <person name="Klingeman W."/>
            <person name="Hadziabdic D."/>
        </authorList>
    </citation>
    <scope>NUCLEOTIDE SEQUENCE</scope>
    <source>
        <strain evidence="3">1262</strain>
    </source>
</reference>
<keyword evidence="2" id="KW-0472">Membrane</keyword>
<gene>
    <name evidence="3" type="ORF">GMORB2_0173</name>
</gene>
<keyword evidence="4" id="KW-1185">Reference proteome</keyword>
<proteinExistence type="predicted"/>
<sequence>MLLLFILALCIHVYICMICALVLFILLLFWTSTGYLSFQLAPEPPQAMPPRGPKTGSSENDADVFGEHRSASSKVVKKVRSPAKKTLAKSAAKDPSTPPASKAVKKRTTFTSRPPTADERRLNGRVPGRSLIPWTRPRMAEKLLLNLLFELGRVKTHIPWDVVAHRLHPGSSASAITQYTNRLRRDLLAEGHIVPPINGRNPTTTVPESEIRGWVRDESEGASQEAIRPVTYDEEMEDRKYPLPCSYAGRDEEIREAAFPSPSESYNFSPRQAVPCSPATPSPFAPLPASSQTGPSFSPSRSPSTRPFPQARSDGSGSPSVPGNERRRGGATQGWPHSTSTGQGHSYSASGWLKVFGSMGTGDLASNQFLLNWNSSVQGGAIQNSAIQSRPAPSSTAQVSPLGDDAPGWNRASAAAVSCSEREPSSSFLGAPTAIVSPQLPSMLSEPAGELEQGASKLFGAETRPISDSIVEGSYFTDALPDSQPEFCYSFSDEQESPSGLCGMAVQTSHWSPPSGYSGAVPDQSSGGDYAGEAQDITCTFDGLFDDGAFAHDAFEGCDSIDSAD</sequence>
<evidence type="ECO:0000256" key="1">
    <source>
        <dbReference type="SAM" id="MobiDB-lite"/>
    </source>
</evidence>
<dbReference type="Proteomes" id="UP000749293">
    <property type="component" value="Unassembled WGS sequence"/>
</dbReference>
<feature type="compositionally biased region" description="Basic residues" evidence="1">
    <location>
        <begin position="75"/>
        <end position="87"/>
    </location>
</feature>
<feature type="transmembrane region" description="Helical" evidence="2">
    <location>
        <begin position="6"/>
        <end position="30"/>
    </location>
</feature>
<dbReference type="OrthoDB" id="3903267at2759"/>
<evidence type="ECO:0000313" key="4">
    <source>
        <dbReference type="Proteomes" id="UP000749293"/>
    </source>
</evidence>
<organism evidence="3 4">
    <name type="scientific">Geosmithia morbida</name>
    <dbReference type="NCBI Taxonomy" id="1094350"/>
    <lineage>
        <taxon>Eukaryota</taxon>
        <taxon>Fungi</taxon>
        <taxon>Dikarya</taxon>
        <taxon>Ascomycota</taxon>
        <taxon>Pezizomycotina</taxon>
        <taxon>Sordariomycetes</taxon>
        <taxon>Hypocreomycetidae</taxon>
        <taxon>Hypocreales</taxon>
        <taxon>Bionectriaceae</taxon>
        <taxon>Geosmithia</taxon>
    </lineage>
</organism>
<evidence type="ECO:0000313" key="3">
    <source>
        <dbReference type="EMBL" id="KAF4126437.1"/>
    </source>
</evidence>
<comment type="caution">
    <text evidence="3">The sequence shown here is derived from an EMBL/GenBank/DDBJ whole genome shotgun (WGS) entry which is preliminary data.</text>
</comment>
<dbReference type="RefSeq" id="XP_035325089.1">
    <property type="nucleotide sequence ID" value="XM_035462159.1"/>
</dbReference>
<dbReference type="EMBL" id="JAANYQ010000001">
    <property type="protein sequence ID" value="KAF4126437.1"/>
    <property type="molecule type" value="Genomic_DNA"/>
</dbReference>
<dbReference type="AlphaFoldDB" id="A0A9P5D4T2"/>
<keyword evidence="2" id="KW-0812">Transmembrane</keyword>
<feature type="region of interest" description="Disordered" evidence="1">
    <location>
        <begin position="45"/>
        <end position="124"/>
    </location>
</feature>
<keyword evidence="2" id="KW-1133">Transmembrane helix</keyword>
<accession>A0A9P5D4T2</accession>
<protein>
    <submittedName>
        <fullName evidence="3">Uncharacterized protein</fullName>
    </submittedName>
</protein>
<feature type="region of interest" description="Disordered" evidence="1">
    <location>
        <begin position="387"/>
        <end position="406"/>
    </location>
</feature>
<feature type="region of interest" description="Disordered" evidence="1">
    <location>
        <begin position="259"/>
        <end position="346"/>
    </location>
</feature>
<evidence type="ECO:0000256" key="2">
    <source>
        <dbReference type="SAM" id="Phobius"/>
    </source>
</evidence>
<dbReference type="GeneID" id="55966403"/>
<name>A0A9P5D4T2_9HYPO</name>
<feature type="compositionally biased region" description="Polar residues" evidence="1">
    <location>
        <begin position="387"/>
        <end position="399"/>
    </location>
</feature>
<feature type="compositionally biased region" description="Polar residues" evidence="1">
    <location>
        <begin position="335"/>
        <end position="346"/>
    </location>
</feature>